<accession>A0A9N9J332</accession>
<evidence type="ECO:0000313" key="2">
    <source>
        <dbReference type="Proteomes" id="UP000789405"/>
    </source>
</evidence>
<evidence type="ECO:0000313" key="1">
    <source>
        <dbReference type="EMBL" id="CAG8757332.1"/>
    </source>
</evidence>
<reference evidence="1" key="1">
    <citation type="submission" date="2021-06" db="EMBL/GenBank/DDBJ databases">
        <authorList>
            <person name="Kallberg Y."/>
            <person name="Tangrot J."/>
            <person name="Rosling A."/>
        </authorList>
    </citation>
    <scope>NUCLEOTIDE SEQUENCE</scope>
    <source>
        <strain evidence="1">MA453B</strain>
    </source>
</reference>
<proteinExistence type="predicted"/>
<organism evidence="1 2">
    <name type="scientific">Dentiscutata erythropus</name>
    <dbReference type="NCBI Taxonomy" id="1348616"/>
    <lineage>
        <taxon>Eukaryota</taxon>
        <taxon>Fungi</taxon>
        <taxon>Fungi incertae sedis</taxon>
        <taxon>Mucoromycota</taxon>
        <taxon>Glomeromycotina</taxon>
        <taxon>Glomeromycetes</taxon>
        <taxon>Diversisporales</taxon>
        <taxon>Gigasporaceae</taxon>
        <taxon>Dentiscutata</taxon>
    </lineage>
</organism>
<dbReference type="Proteomes" id="UP000789405">
    <property type="component" value="Unassembled WGS sequence"/>
</dbReference>
<feature type="non-terminal residue" evidence="1">
    <location>
        <position position="1"/>
    </location>
</feature>
<protein>
    <submittedName>
        <fullName evidence="1">22434_t:CDS:1</fullName>
    </submittedName>
</protein>
<dbReference type="EMBL" id="CAJVPY010016494">
    <property type="protein sequence ID" value="CAG8757332.1"/>
    <property type="molecule type" value="Genomic_DNA"/>
</dbReference>
<sequence>KEELIKVQTYINSTNSQNVNIYEILNFLDQDELIKVQNYIDLINPKRQTAAKCIKEIIAFFTGEPPDYSLSTKTLSRWNKEVFRISLYQNRLGESFSSSFSYGIMVDESTRGDKKAEEKLGESVAKAILQ</sequence>
<comment type="caution">
    <text evidence="1">The sequence shown here is derived from an EMBL/GenBank/DDBJ whole genome shotgun (WGS) entry which is preliminary data.</text>
</comment>
<name>A0A9N9J332_9GLOM</name>
<dbReference type="OrthoDB" id="2441313at2759"/>
<feature type="non-terminal residue" evidence="1">
    <location>
        <position position="130"/>
    </location>
</feature>
<keyword evidence="2" id="KW-1185">Reference proteome</keyword>
<dbReference type="AlphaFoldDB" id="A0A9N9J332"/>
<gene>
    <name evidence="1" type="ORF">DERYTH_LOCUS17465</name>
</gene>